<sequence>MSTMLIAAMSRRLNDDVDYATFRKAWIPDETVPGDPRTRVISALNVEDPREILTIALMEDAEPADIPAWLERLNPIEMRRYERIKDLVSEPTLNAVYQVVAEDDLSQPISE</sequence>
<evidence type="ECO:0000313" key="2">
    <source>
        <dbReference type="Proteomes" id="UP000503540"/>
    </source>
</evidence>
<dbReference type="KEGG" id="nah:F5544_16950"/>
<gene>
    <name evidence="1" type="ORF">F5544_16950</name>
</gene>
<evidence type="ECO:0000313" key="1">
    <source>
        <dbReference type="EMBL" id="QIS11269.1"/>
    </source>
</evidence>
<dbReference type="Proteomes" id="UP000503540">
    <property type="component" value="Chromosome"/>
</dbReference>
<accession>A0A6G9YDG4</accession>
<protein>
    <submittedName>
        <fullName evidence="1">Uncharacterized protein</fullName>
    </submittedName>
</protein>
<name>A0A6G9YDG4_9NOCA</name>
<reference evidence="1 2" key="1">
    <citation type="journal article" date="2019" name="ACS Chem. Biol.">
        <title>Identification and Mobilization of a Cryptic Antibiotic Biosynthesis Gene Locus from a Human-Pathogenic Nocardia Isolate.</title>
        <authorList>
            <person name="Herisse M."/>
            <person name="Ishida K."/>
            <person name="Porter J.L."/>
            <person name="Howden B."/>
            <person name="Hertweck C."/>
            <person name="Stinear T.P."/>
            <person name="Pidot S.J."/>
        </authorList>
    </citation>
    <scope>NUCLEOTIDE SEQUENCE [LARGE SCALE GENOMIC DNA]</scope>
    <source>
        <strain evidence="1 2">AUSMDU00012717</strain>
    </source>
</reference>
<proteinExistence type="predicted"/>
<organism evidence="1 2">
    <name type="scientific">Nocardia arthritidis</name>
    <dbReference type="NCBI Taxonomy" id="228602"/>
    <lineage>
        <taxon>Bacteria</taxon>
        <taxon>Bacillati</taxon>
        <taxon>Actinomycetota</taxon>
        <taxon>Actinomycetes</taxon>
        <taxon>Mycobacteriales</taxon>
        <taxon>Nocardiaceae</taxon>
        <taxon>Nocardia</taxon>
    </lineage>
</organism>
<dbReference type="EMBL" id="CP046172">
    <property type="protein sequence ID" value="QIS11269.1"/>
    <property type="molecule type" value="Genomic_DNA"/>
</dbReference>
<keyword evidence="2" id="KW-1185">Reference proteome</keyword>
<dbReference type="AlphaFoldDB" id="A0A6G9YDG4"/>
<dbReference type="RefSeq" id="WP_167474113.1">
    <property type="nucleotide sequence ID" value="NZ_CP046172.1"/>
</dbReference>